<dbReference type="Proteomes" id="UP000069205">
    <property type="component" value="Chromosome"/>
</dbReference>
<protein>
    <recommendedName>
        <fullName evidence="2">HPt domain-containing protein</fullName>
    </recommendedName>
</protein>
<dbReference type="OrthoDB" id="9811576at2"/>
<dbReference type="STRING" id="42253.NITMOv2_2125"/>
<feature type="modified residue" description="Phosphohistidine" evidence="1">
    <location>
        <position position="58"/>
    </location>
</feature>
<dbReference type="EMBL" id="CP011801">
    <property type="protein sequence ID" value="ALA58542.1"/>
    <property type="molecule type" value="Genomic_DNA"/>
</dbReference>
<dbReference type="InterPro" id="IPR008207">
    <property type="entry name" value="Sig_transdc_His_kin_Hpt_dom"/>
</dbReference>
<organism evidence="3 4">
    <name type="scientific">Nitrospira moscoviensis</name>
    <dbReference type="NCBI Taxonomy" id="42253"/>
    <lineage>
        <taxon>Bacteria</taxon>
        <taxon>Pseudomonadati</taxon>
        <taxon>Nitrospirota</taxon>
        <taxon>Nitrospiria</taxon>
        <taxon>Nitrospirales</taxon>
        <taxon>Nitrospiraceae</taxon>
        <taxon>Nitrospira</taxon>
    </lineage>
</organism>
<dbReference type="Gene3D" id="1.20.120.160">
    <property type="entry name" value="HPT domain"/>
    <property type="match status" value="1"/>
</dbReference>
<evidence type="ECO:0000313" key="4">
    <source>
        <dbReference type="Proteomes" id="UP000069205"/>
    </source>
</evidence>
<name>A0A0K2GD64_NITMO</name>
<evidence type="ECO:0000313" key="3">
    <source>
        <dbReference type="EMBL" id="ALA58542.1"/>
    </source>
</evidence>
<gene>
    <name evidence="3" type="ORF">NITMOv2_2125</name>
</gene>
<dbReference type="RefSeq" id="WP_053379694.1">
    <property type="nucleotide sequence ID" value="NZ_CP011801.1"/>
</dbReference>
<dbReference type="KEGG" id="nmv:NITMOv2_2125"/>
<dbReference type="InterPro" id="IPR036641">
    <property type="entry name" value="HPT_dom_sf"/>
</dbReference>
<proteinExistence type="predicted"/>
<dbReference type="PROSITE" id="PS50894">
    <property type="entry name" value="HPT"/>
    <property type="match status" value="1"/>
</dbReference>
<dbReference type="GO" id="GO:0000160">
    <property type="term" value="P:phosphorelay signal transduction system"/>
    <property type="evidence" value="ECO:0007669"/>
    <property type="project" value="InterPro"/>
</dbReference>
<dbReference type="PATRIC" id="fig|42253.5.peg.2094"/>
<sequence length="118" mass="12396">MTRSAVFHLDDALSRVDHDLEVFRTMVELFVEQGPQDLAQVQAALASGDGAALACAAHRLKGALLQFCAPAALDTTKELEALGKSGHIAAARAVYARLEAELPQLLAALRGFLAGEAA</sequence>
<feature type="domain" description="HPt" evidence="2">
    <location>
        <begin position="19"/>
        <end position="112"/>
    </location>
</feature>
<keyword evidence="4" id="KW-1185">Reference proteome</keyword>
<evidence type="ECO:0000256" key="1">
    <source>
        <dbReference type="PROSITE-ProRule" id="PRU00110"/>
    </source>
</evidence>
<dbReference type="Pfam" id="PF01627">
    <property type="entry name" value="Hpt"/>
    <property type="match status" value="1"/>
</dbReference>
<dbReference type="GO" id="GO:0004672">
    <property type="term" value="F:protein kinase activity"/>
    <property type="evidence" value="ECO:0007669"/>
    <property type="project" value="UniProtKB-ARBA"/>
</dbReference>
<keyword evidence="1" id="KW-0597">Phosphoprotein</keyword>
<accession>A0A0K2GD64</accession>
<evidence type="ECO:0000259" key="2">
    <source>
        <dbReference type="PROSITE" id="PS50894"/>
    </source>
</evidence>
<reference evidence="3 4" key="1">
    <citation type="journal article" date="2015" name="Proc. Natl. Acad. Sci. U.S.A.">
        <title>Expanded metabolic versatility of ubiquitous nitrite-oxidizing bacteria from the genus Nitrospira.</title>
        <authorList>
            <person name="Koch H."/>
            <person name="Lucker S."/>
            <person name="Albertsen M."/>
            <person name="Kitzinger K."/>
            <person name="Herbold C."/>
            <person name="Spieck E."/>
            <person name="Nielsen P.H."/>
            <person name="Wagner M."/>
            <person name="Daims H."/>
        </authorList>
    </citation>
    <scope>NUCLEOTIDE SEQUENCE [LARGE SCALE GENOMIC DNA]</scope>
    <source>
        <strain evidence="3 4">NSP M-1</strain>
    </source>
</reference>
<dbReference type="SUPFAM" id="SSF47226">
    <property type="entry name" value="Histidine-containing phosphotransfer domain, HPT domain"/>
    <property type="match status" value="1"/>
</dbReference>
<dbReference type="AlphaFoldDB" id="A0A0K2GD64"/>